<dbReference type="InterPro" id="IPR013783">
    <property type="entry name" value="Ig-like_fold"/>
</dbReference>
<dbReference type="Pfam" id="PF00041">
    <property type="entry name" value="fn3"/>
    <property type="match status" value="8"/>
</dbReference>
<sequence>REPDRPTHLTVTNIKSRSAKISWRDPRRPGLYARISRFWIKLKKENSLILNIITGKVNKYEINNLTSYTTYEISVAAGNDRYGFGEESNTSFLTSEEAPSGPPLNIRITSRSASSLSFAWDPPDRTKQNGVIINYTACVSYFENDPCLQSFITSERRWLFVNLNLFTKYYVRVLASTKVGPGNYSESKGIFTSGKIVLLPINLTIINIKSRSAEISWPDPKDYERFGVSRFWIKLKKENSLILNITTGKVNKYEINNLTPYTTYEISVAPGNDYGFSKESITSFLTSEEAPSGPPLNIRTTSRSASSLSFAWDPPDTTKQNGVIISYTVCISHSENGACFQTFNTGVRKWLVINLNPLSKYYVRVLASTKVGHGNYSESKGLFTSGNLVLLPVNLTVTNIKSRSAEISWQDPKDHERFGVSRFWVILKKENSLILNITTGKVNKFEINNLTPDTTYEISVAAETDYYGFGEESITSFLTSEEAPSGPPLNIRTTSRSASSLSFAWDPPDTTKQNGVITSYTVCVSHSENGPCFQTFVTCERKWLVINLNPLTKYYVRVLASTKVGHGNYSESREFFTSGILLPIHFTVTNIKSRSAEISWPDLKDHERFGVSRFWIKVKKENSPILNIFTGKVNKYKINNLTPYTTYEISVAAGNDYGFGEESNTSFSTSEEAPSGPPLNIRTTSRSASSLSFAWDPPHTTKQNGIIISYTACVSHSENEPCFLTFITSKRRWLVVNLSPLTKYFVRVLASTKVGHGNYSESKGFFTSGRPAEKAIAETSSTLTFSLKIPSETFVYFYVVASKLKDGKEPASSDSYENSELVTYAEAGKSTNPKPYIAAVVTSSGVDGNMFILGDGRNTDNPTTRKQRSTTSDYFNGPLQPGTSYSVFQRIIINEMGDYYSTDWSPPSKTSEGTGLFLPYNFNLISIIGLDK</sequence>
<organism evidence="2 3">
    <name type="scientific">Paramuricea clavata</name>
    <name type="common">Red gorgonian</name>
    <name type="synonym">Violescent sea-whip</name>
    <dbReference type="NCBI Taxonomy" id="317549"/>
    <lineage>
        <taxon>Eukaryota</taxon>
        <taxon>Metazoa</taxon>
        <taxon>Cnidaria</taxon>
        <taxon>Anthozoa</taxon>
        <taxon>Octocorallia</taxon>
        <taxon>Malacalcyonacea</taxon>
        <taxon>Plexauridae</taxon>
        <taxon>Paramuricea</taxon>
    </lineage>
</organism>
<protein>
    <submittedName>
        <fullName evidence="2">Phosphatidylinositol phosphatase PTPRQ-like isoform X1</fullName>
    </submittedName>
</protein>
<feature type="compositionally biased region" description="Polar residues" evidence="1">
    <location>
        <begin position="859"/>
        <end position="874"/>
    </location>
</feature>
<dbReference type="InterPro" id="IPR036116">
    <property type="entry name" value="FN3_sf"/>
</dbReference>
<feature type="non-terminal residue" evidence="2">
    <location>
        <position position="932"/>
    </location>
</feature>
<dbReference type="InterPro" id="IPR003961">
    <property type="entry name" value="FN3_dom"/>
</dbReference>
<reference evidence="2" key="1">
    <citation type="submission" date="2020-04" db="EMBL/GenBank/DDBJ databases">
        <authorList>
            <person name="Alioto T."/>
            <person name="Alioto T."/>
            <person name="Gomez Garrido J."/>
        </authorList>
    </citation>
    <scope>NUCLEOTIDE SEQUENCE</scope>
    <source>
        <strain evidence="2">A484AB</strain>
    </source>
</reference>
<dbReference type="CDD" id="cd00063">
    <property type="entry name" value="FN3"/>
    <property type="match status" value="8"/>
</dbReference>
<evidence type="ECO:0000313" key="2">
    <source>
        <dbReference type="EMBL" id="CAB3981685.1"/>
    </source>
</evidence>
<dbReference type="Proteomes" id="UP001152795">
    <property type="component" value="Unassembled WGS sequence"/>
</dbReference>
<dbReference type="InterPro" id="IPR050713">
    <property type="entry name" value="RTP_Phos/Ushers"/>
</dbReference>
<name>A0A6S7FPN4_PARCT</name>
<evidence type="ECO:0000256" key="1">
    <source>
        <dbReference type="SAM" id="MobiDB-lite"/>
    </source>
</evidence>
<feature type="region of interest" description="Disordered" evidence="1">
    <location>
        <begin position="852"/>
        <end position="875"/>
    </location>
</feature>
<dbReference type="PROSITE" id="PS50853">
    <property type="entry name" value="FN3"/>
    <property type="match status" value="8"/>
</dbReference>
<keyword evidence="3" id="KW-1185">Reference proteome</keyword>
<dbReference type="SUPFAM" id="SSF49265">
    <property type="entry name" value="Fibronectin type III"/>
    <property type="match status" value="4"/>
</dbReference>
<dbReference type="GO" id="GO:0016020">
    <property type="term" value="C:membrane"/>
    <property type="evidence" value="ECO:0007669"/>
    <property type="project" value="UniProtKB-SubCell"/>
</dbReference>
<accession>A0A6S7FPN4</accession>
<dbReference type="SMART" id="SM00060">
    <property type="entry name" value="FN3"/>
    <property type="match status" value="8"/>
</dbReference>
<dbReference type="Gene3D" id="2.60.40.10">
    <property type="entry name" value="Immunoglobulins"/>
    <property type="match status" value="8"/>
</dbReference>
<proteinExistence type="predicted"/>
<dbReference type="PANTHER" id="PTHR46957">
    <property type="entry name" value="CYTOKINE RECEPTOR"/>
    <property type="match status" value="1"/>
</dbReference>
<dbReference type="EMBL" id="CACRXK020000417">
    <property type="protein sequence ID" value="CAB3981685.1"/>
    <property type="molecule type" value="Genomic_DNA"/>
</dbReference>
<dbReference type="AlphaFoldDB" id="A0A6S7FPN4"/>
<evidence type="ECO:0000313" key="3">
    <source>
        <dbReference type="Proteomes" id="UP001152795"/>
    </source>
</evidence>
<dbReference type="PANTHER" id="PTHR46957:SF3">
    <property type="entry name" value="CYTOKINE RECEPTOR"/>
    <property type="match status" value="1"/>
</dbReference>
<gene>
    <name evidence="2" type="ORF">PACLA_8A004277</name>
</gene>
<comment type="caution">
    <text evidence="2">The sequence shown here is derived from an EMBL/GenBank/DDBJ whole genome shotgun (WGS) entry which is preliminary data.</text>
</comment>
<dbReference type="OrthoDB" id="10253954at2759"/>